<feature type="compositionally biased region" description="Basic residues" evidence="1">
    <location>
        <begin position="222"/>
        <end position="237"/>
    </location>
</feature>
<feature type="region of interest" description="Disordered" evidence="1">
    <location>
        <begin position="222"/>
        <end position="388"/>
    </location>
</feature>
<evidence type="ECO:0000256" key="1">
    <source>
        <dbReference type="SAM" id="MobiDB-lite"/>
    </source>
</evidence>
<protein>
    <submittedName>
        <fullName evidence="2">Uncharacterized protein</fullName>
    </submittedName>
</protein>
<evidence type="ECO:0000313" key="2">
    <source>
        <dbReference type="EMBL" id="CDZ96166.1"/>
    </source>
</evidence>
<feature type="compositionally biased region" description="Acidic residues" evidence="1">
    <location>
        <begin position="123"/>
        <end position="141"/>
    </location>
</feature>
<feature type="compositionally biased region" description="Low complexity" evidence="1">
    <location>
        <begin position="256"/>
        <end position="288"/>
    </location>
</feature>
<accession>A0A0F7SE40</accession>
<feature type="region of interest" description="Disordered" evidence="1">
    <location>
        <begin position="426"/>
        <end position="489"/>
    </location>
</feature>
<feature type="region of interest" description="Disordered" evidence="1">
    <location>
        <begin position="69"/>
        <end position="141"/>
    </location>
</feature>
<feature type="compositionally biased region" description="Low complexity" evidence="1">
    <location>
        <begin position="436"/>
        <end position="448"/>
    </location>
</feature>
<feature type="compositionally biased region" description="Polar residues" evidence="1">
    <location>
        <begin position="73"/>
        <end position="85"/>
    </location>
</feature>
<proteinExistence type="predicted"/>
<name>A0A0F7SE40_PHARH</name>
<dbReference type="EMBL" id="LN483116">
    <property type="protein sequence ID" value="CDZ96166.1"/>
    <property type="molecule type" value="Genomic_DNA"/>
</dbReference>
<feature type="compositionally biased region" description="Polar residues" evidence="1">
    <location>
        <begin position="302"/>
        <end position="334"/>
    </location>
</feature>
<reference evidence="2" key="1">
    <citation type="submission" date="2014-08" db="EMBL/GenBank/DDBJ databases">
        <authorList>
            <person name="Sharma Rahul"/>
            <person name="Thines Marco"/>
        </authorList>
    </citation>
    <scope>NUCLEOTIDE SEQUENCE</scope>
</reference>
<feature type="compositionally biased region" description="Basic and acidic residues" evidence="1">
    <location>
        <begin position="449"/>
        <end position="459"/>
    </location>
</feature>
<organism evidence="2">
    <name type="scientific">Phaffia rhodozyma</name>
    <name type="common">Yeast</name>
    <name type="synonym">Xanthophyllomyces dendrorhous</name>
    <dbReference type="NCBI Taxonomy" id="264483"/>
    <lineage>
        <taxon>Eukaryota</taxon>
        <taxon>Fungi</taxon>
        <taxon>Dikarya</taxon>
        <taxon>Basidiomycota</taxon>
        <taxon>Agaricomycotina</taxon>
        <taxon>Tremellomycetes</taxon>
        <taxon>Cystofilobasidiales</taxon>
        <taxon>Mrakiaceae</taxon>
        <taxon>Phaffia</taxon>
    </lineage>
</organism>
<sequence length="489" mass="54247">MPIEIPQLNLSGKNFEHPIANTGPPSKTTSAYVISSLLQPPRRNAQLHLNNRLTLDQHAQPWFSNALGWDTVGDQSSRKPSQRLTNTERRTNGAMDDEVPRQIRKARSSHSITAKGKERQIDDEYYSGDQSEGEDEDEEEEWFERDVARRASAKKSYREQLKAQTLDFLRNPDPRYYDLPNSELLKTILHSATHYYTSQSPPLLDELGYNQYLAHMARLARHANKQTRRRRRLRRKQFAQGGGNFGQDGQDEEDGGSSSSSSSSSSESYSSSSASSSTLSSSGSSFSSRLTQTSKALRRTRSQSTVAETSKSCPDSTSDLSRPPSRASTKTKGTPRTLPKSIDTDDCDPRMSGTRGKKPRLASGMKKVVLRDSAGPKKNKKRRTRWRAVSKLDMHKSLDGDSLIALGILLEEHVRHQVLTRSYSPFQSALSPTPEPTQSSSPPSFSHSDGGESRPEGTSKEGATAEEGDITGTESANSDVFDMRDSDTE</sequence>
<dbReference type="AlphaFoldDB" id="A0A0F7SE40"/>
<feature type="compositionally biased region" description="Basic residues" evidence="1">
    <location>
        <begin position="377"/>
        <end position="388"/>
    </location>
</feature>